<evidence type="ECO:0000313" key="2">
    <source>
        <dbReference type="EMBL" id="PAV10649.1"/>
    </source>
</evidence>
<dbReference type="Gene3D" id="1.25.10.10">
    <property type="entry name" value="Leucine-rich Repeat Variant"/>
    <property type="match status" value="2"/>
</dbReference>
<dbReference type="InterPro" id="IPR025139">
    <property type="entry name" value="DUF4062"/>
</dbReference>
<reference evidence="2 3" key="1">
    <citation type="journal article" date="2017" name="BMC Genomics">
        <title>Genomic analysis of methanogenic archaea reveals a shift towards energy conservation.</title>
        <authorList>
            <person name="Gilmore S.P."/>
            <person name="Henske J.K."/>
            <person name="Sexton J.A."/>
            <person name="Solomon K.V."/>
            <person name="Seppala S."/>
            <person name="Yoo J.I."/>
            <person name="Huyett L.M."/>
            <person name="Pressman A."/>
            <person name="Cogan J.Z."/>
            <person name="Kivenson V."/>
            <person name="Peng X."/>
            <person name="Tan Y."/>
            <person name="Valentine D.L."/>
            <person name="O'Malley M.A."/>
        </authorList>
    </citation>
    <scope>NUCLEOTIDE SEQUENCE [LARGE SCALE GENOMIC DNA]</scope>
    <source>
        <strain evidence="2 3">MC-15</strain>
    </source>
</reference>
<dbReference type="InterPro" id="IPR007111">
    <property type="entry name" value="NACHT_NTPase"/>
</dbReference>
<dbReference type="Pfam" id="PF05729">
    <property type="entry name" value="NACHT"/>
    <property type="match status" value="1"/>
</dbReference>
<name>A0A2A2HME1_9EURY</name>
<sequence>MARIFVSSTFKDLEECREKVMHNLRRMGHENIAMEDFVAEDKIPVDKCLEDVASCELYVGIFAWRYGYTPYGYDKSITELEYRKAVEAGKECLIFLLHEDALWPSKFVDIGKDGEKIRALRNELYTKCIFSSFKSADELASLVGAAVYKWETKSRTSIPEEKIIAELDLKQYREAVSKRYGNLDLDALTPSTKEDYLRIKLSSVFVEQSVRENPPPVELPKEIWKKMHEEWDPEKECLPDGLTAEDVKRAKESYYSKEPKAVLDVISDERNKYIVILGDPGSGKSTLTKYIILSALQLNNDEKLSPLFNSHLPLRIELREFTGLSVEKECKTFLDYFQHLADTEGYSLTKGEVDNYLKKDGKAIIIFDGLDEIFDPKEWERINHMIVGFTLDYPKVKVIVTSRIVGYKRKILDDGGFVHFTLQDFEEKQIETFLDRWYPLVVDEKEIKNRKLRITRALKNSPSIRQLAGNPLLLTILAIIGKHQELPRERWKLYDHAASVLVENWEVNKHLNRSSVDMDFIGEDDKKELLMKIAYKMQSGPEGLAGNFIHRKTLQQEIEIYLQNRYQKNPSEAKLIAESIIDQLRKVNFILCLYGADFYGFIHRTFLEYFCAMDIVQKFDNRELDPETLKSNYFEKYWEDPTWHEVLSLVCGMKEKFAGEIIECLMQAYNPQWFGNRPPLNISLAVKCLSELRNPNAIGGTAKKLLERVLKLFEMVHWTQDIKEFLAEEIVPTSKTIGEKWPYRDIIIDQFKQSRIYMDYFKVPSFFVAPNLNFELNDSWAEFVSEIGSNSELFYEALLSKITNRDDSRLLAVLAIGKYIPKNKQTFLLLLDISTKDQNHTIRFATIQELASGWHDDPRTLNVIKDRIMNDDDPSVRSVSIHELAHGWYNDPETLKIIKYRAMYDKEDFVRSIATQELARGWHDDPETLKVIKQFATTDKGSFSRSAAIKELASGWHNDPDTLKIIKCAIKEKDSSLRSTAIKELANGWHNDSDTLKVIKCAMKDKDKLFRMATLQELARGWHNDPETLDIIKNLVMNDEESCVREKAIHEIAYGWHEDSEILSIVESWIMNNNDDVRKAAVYELARNWRDYPKTLHIIKECIINDRYSDVRFVAIQELSFGWHNYPETLKIIKDRAINDENYVVRMSAIEELARGWHDDPETLNVLKDCAVNDKTNFVRYAAIKELVLGWGDNPEAFNFIKDRVINDENSFVRRITLNEVVFGCYKHSETINLVKKHVNADKSPEVRMSAIEELARSWHDDPETINIIKDRAMNDEDNDVRQSAVQELKKWWSEEAEEKIEENVLSETITDPSISENANVKNVSEDFSGDVKSENIEVDYVQTSLDSTDCDENTEVTKNIEKK</sequence>
<dbReference type="InterPro" id="IPR016024">
    <property type="entry name" value="ARM-type_fold"/>
</dbReference>
<dbReference type="Proteomes" id="UP000218164">
    <property type="component" value="Unassembled WGS sequence"/>
</dbReference>
<dbReference type="PANTHER" id="PTHR12697:SF5">
    <property type="entry name" value="DEOXYHYPUSINE HYDROXYLASE"/>
    <property type="match status" value="1"/>
</dbReference>
<dbReference type="EMBL" id="LMVP01000549">
    <property type="protein sequence ID" value="PAV10649.1"/>
    <property type="molecule type" value="Genomic_DNA"/>
</dbReference>
<dbReference type="PROSITE" id="PS50837">
    <property type="entry name" value="NACHT"/>
    <property type="match status" value="1"/>
</dbReference>
<dbReference type="SUPFAM" id="SSF52540">
    <property type="entry name" value="P-loop containing nucleoside triphosphate hydrolases"/>
    <property type="match status" value="1"/>
</dbReference>
<gene>
    <name evidence="2" type="ORF">ASJ81_01645</name>
</gene>
<dbReference type="GO" id="GO:0016491">
    <property type="term" value="F:oxidoreductase activity"/>
    <property type="evidence" value="ECO:0007669"/>
    <property type="project" value="TreeGrafter"/>
</dbReference>
<proteinExistence type="predicted"/>
<evidence type="ECO:0000259" key="1">
    <source>
        <dbReference type="PROSITE" id="PS50837"/>
    </source>
</evidence>
<dbReference type="PANTHER" id="PTHR12697">
    <property type="entry name" value="PBS LYASE HEAT-LIKE PROTEIN"/>
    <property type="match status" value="1"/>
</dbReference>
<dbReference type="Pfam" id="PF13646">
    <property type="entry name" value="HEAT_2"/>
    <property type="match status" value="4"/>
</dbReference>
<organism evidence="2 3">
    <name type="scientific">Methanosarcina spelaei</name>
    <dbReference type="NCBI Taxonomy" id="1036679"/>
    <lineage>
        <taxon>Archaea</taxon>
        <taxon>Methanobacteriati</taxon>
        <taxon>Methanobacteriota</taxon>
        <taxon>Stenosarchaea group</taxon>
        <taxon>Methanomicrobia</taxon>
        <taxon>Methanosarcinales</taxon>
        <taxon>Methanosarcinaceae</taxon>
        <taxon>Methanosarcina</taxon>
    </lineage>
</organism>
<accession>A0A2A2HME1</accession>
<protein>
    <recommendedName>
        <fullName evidence="1">NACHT domain-containing protein</fullName>
    </recommendedName>
</protein>
<comment type="caution">
    <text evidence="2">The sequence shown here is derived from an EMBL/GenBank/DDBJ whole genome shotgun (WGS) entry which is preliminary data.</text>
</comment>
<dbReference type="Pfam" id="PF13271">
    <property type="entry name" value="DUF4062"/>
    <property type="match status" value="1"/>
</dbReference>
<dbReference type="InterPro" id="IPR027417">
    <property type="entry name" value="P-loop_NTPase"/>
</dbReference>
<feature type="domain" description="NACHT" evidence="1">
    <location>
        <begin position="272"/>
        <end position="403"/>
    </location>
</feature>
<evidence type="ECO:0000313" key="3">
    <source>
        <dbReference type="Proteomes" id="UP000218164"/>
    </source>
</evidence>
<keyword evidence="3" id="KW-1185">Reference proteome</keyword>
<dbReference type="Gene3D" id="3.40.50.300">
    <property type="entry name" value="P-loop containing nucleotide triphosphate hydrolases"/>
    <property type="match status" value="1"/>
</dbReference>
<dbReference type="InterPro" id="IPR011989">
    <property type="entry name" value="ARM-like"/>
</dbReference>
<dbReference type="SUPFAM" id="SSF48371">
    <property type="entry name" value="ARM repeat"/>
    <property type="match status" value="2"/>
</dbReference>
<dbReference type="RefSeq" id="WP_095646087.1">
    <property type="nucleotide sequence ID" value="NZ_LMVP01000549.1"/>
</dbReference>